<organism evidence="2 3">
    <name type="scientific">Setaria italica</name>
    <name type="common">Foxtail millet</name>
    <name type="synonym">Panicum italicum</name>
    <dbReference type="NCBI Taxonomy" id="4555"/>
    <lineage>
        <taxon>Eukaryota</taxon>
        <taxon>Viridiplantae</taxon>
        <taxon>Streptophyta</taxon>
        <taxon>Embryophyta</taxon>
        <taxon>Tracheophyta</taxon>
        <taxon>Spermatophyta</taxon>
        <taxon>Magnoliopsida</taxon>
        <taxon>Liliopsida</taxon>
        <taxon>Poales</taxon>
        <taxon>Poaceae</taxon>
        <taxon>PACMAD clade</taxon>
        <taxon>Panicoideae</taxon>
        <taxon>Panicodae</taxon>
        <taxon>Paniceae</taxon>
        <taxon>Cenchrinae</taxon>
        <taxon>Setaria</taxon>
    </lineage>
</organism>
<proteinExistence type="predicted"/>
<reference evidence="3" key="1">
    <citation type="journal article" date="2012" name="Nat. Biotechnol.">
        <title>Reference genome sequence of the model plant Setaria.</title>
        <authorList>
            <person name="Bennetzen J.L."/>
            <person name="Schmutz J."/>
            <person name="Wang H."/>
            <person name="Percifield R."/>
            <person name="Hawkins J."/>
            <person name="Pontaroli A.C."/>
            <person name="Estep M."/>
            <person name="Feng L."/>
            <person name="Vaughn J.N."/>
            <person name="Grimwood J."/>
            <person name="Jenkins J."/>
            <person name="Barry K."/>
            <person name="Lindquist E."/>
            <person name="Hellsten U."/>
            <person name="Deshpande S."/>
            <person name="Wang X."/>
            <person name="Wu X."/>
            <person name="Mitros T."/>
            <person name="Triplett J."/>
            <person name="Yang X."/>
            <person name="Ye C.Y."/>
            <person name="Mauro-Herrera M."/>
            <person name="Wang L."/>
            <person name="Li P."/>
            <person name="Sharma M."/>
            <person name="Sharma R."/>
            <person name="Ronald P.C."/>
            <person name="Panaud O."/>
            <person name="Kellogg E.A."/>
            <person name="Brutnell T.P."/>
            <person name="Doust A.N."/>
            <person name="Tuskan G.A."/>
            <person name="Rokhsar D."/>
            <person name="Devos K.M."/>
        </authorList>
    </citation>
    <scope>NUCLEOTIDE SEQUENCE [LARGE SCALE GENOMIC DNA]</scope>
    <source>
        <strain evidence="3">cv. Yugu1</strain>
    </source>
</reference>
<keyword evidence="1" id="KW-0472">Membrane</keyword>
<dbReference type="AlphaFoldDB" id="K3YP57"/>
<evidence type="ECO:0000256" key="1">
    <source>
        <dbReference type="SAM" id="Phobius"/>
    </source>
</evidence>
<dbReference type="InParanoid" id="K3YP57"/>
<dbReference type="EnsemblPlants" id="KQL00723">
    <property type="protein sequence ID" value="KQL00723"/>
    <property type="gene ID" value="SETIT_016049mg"/>
</dbReference>
<dbReference type="EMBL" id="AGNK02003550">
    <property type="status" value="NOT_ANNOTATED_CDS"/>
    <property type="molecule type" value="Genomic_DNA"/>
</dbReference>
<keyword evidence="1" id="KW-0812">Transmembrane</keyword>
<protein>
    <submittedName>
        <fullName evidence="2">Uncharacterized protein</fullName>
    </submittedName>
</protein>
<reference evidence="2" key="2">
    <citation type="submission" date="2018-08" db="UniProtKB">
        <authorList>
            <consortium name="EnsemblPlants"/>
        </authorList>
    </citation>
    <scope>IDENTIFICATION</scope>
    <source>
        <strain evidence="2">Yugu1</strain>
    </source>
</reference>
<accession>K3YP57</accession>
<dbReference type="Gramene" id="KQL00723">
    <property type="protein sequence ID" value="KQL00723"/>
    <property type="gene ID" value="SETIT_016049mg"/>
</dbReference>
<dbReference type="Proteomes" id="UP000004995">
    <property type="component" value="Unassembled WGS sequence"/>
</dbReference>
<sequence length="40" mass="4744">MMCAMDMKGTVWLIYLFKLFAYFILTLILILTHHLATKHT</sequence>
<name>K3YP57_SETIT</name>
<keyword evidence="3" id="KW-1185">Reference proteome</keyword>
<dbReference type="HOGENOM" id="CLU_3300336_0_0_1"/>
<evidence type="ECO:0000313" key="2">
    <source>
        <dbReference type="EnsemblPlants" id="KQL00723"/>
    </source>
</evidence>
<keyword evidence="1" id="KW-1133">Transmembrane helix</keyword>
<feature type="transmembrane region" description="Helical" evidence="1">
    <location>
        <begin position="12"/>
        <end position="36"/>
    </location>
</feature>
<evidence type="ECO:0000313" key="3">
    <source>
        <dbReference type="Proteomes" id="UP000004995"/>
    </source>
</evidence>